<feature type="domain" description="SnoaL-like" evidence="2">
    <location>
        <begin position="28"/>
        <end position="142"/>
    </location>
</feature>
<dbReference type="SUPFAM" id="SSF54427">
    <property type="entry name" value="NTF2-like"/>
    <property type="match status" value="1"/>
</dbReference>
<keyword evidence="4" id="KW-1185">Reference proteome</keyword>
<dbReference type="InterPro" id="IPR032710">
    <property type="entry name" value="NTF2-like_dom_sf"/>
</dbReference>
<dbReference type="Pfam" id="PF13474">
    <property type="entry name" value="SnoaL_3"/>
    <property type="match status" value="1"/>
</dbReference>
<evidence type="ECO:0000313" key="3">
    <source>
        <dbReference type="EMBL" id="PHZ84318.1"/>
    </source>
</evidence>
<evidence type="ECO:0000313" key="4">
    <source>
        <dbReference type="Proteomes" id="UP000229730"/>
    </source>
</evidence>
<dbReference type="InterPro" id="IPR037401">
    <property type="entry name" value="SnoaL-like"/>
</dbReference>
<sequence length="166" mass="18358">MKKISLLVAFLLTFFTVPAIAADDKAAINALVDGFHAAAAAADKEAYLGHMTADGVFMGTDDWERWAMQPDFQNYVAERFKGGTGWTYKSVERHIAFDPTGKVAWFDEITKSEKWGLFRGTGVVLKAADGWKIAHYSMSVLVPNEAWVPISDLAKAAVKRRDADKK</sequence>
<evidence type="ECO:0000256" key="1">
    <source>
        <dbReference type="SAM" id="SignalP"/>
    </source>
</evidence>
<feature type="signal peptide" evidence="1">
    <location>
        <begin position="1"/>
        <end position="21"/>
    </location>
</feature>
<comment type="caution">
    <text evidence="3">The sequence shown here is derived from an EMBL/GenBank/DDBJ whole genome shotgun (WGS) entry which is preliminary data.</text>
</comment>
<protein>
    <recommendedName>
        <fullName evidence="2">SnoaL-like domain-containing protein</fullName>
    </recommendedName>
</protein>
<dbReference type="InParanoid" id="A0A2G4YPS9"/>
<dbReference type="EMBL" id="PDEM01000024">
    <property type="protein sequence ID" value="PHZ84318.1"/>
    <property type="molecule type" value="Genomic_DNA"/>
</dbReference>
<dbReference type="Gene3D" id="3.10.450.50">
    <property type="match status" value="1"/>
</dbReference>
<accession>A0A2G4YPS9</accession>
<evidence type="ECO:0000259" key="2">
    <source>
        <dbReference type="Pfam" id="PF13474"/>
    </source>
</evidence>
<keyword evidence="1" id="KW-0732">Signal</keyword>
<dbReference type="Proteomes" id="UP000229730">
    <property type="component" value="Unassembled WGS sequence"/>
</dbReference>
<name>A0A2G4YPS9_9PROT</name>
<organism evidence="3 4">
    <name type="scientific">Paremcibacter congregatus</name>
    <dbReference type="NCBI Taxonomy" id="2043170"/>
    <lineage>
        <taxon>Bacteria</taxon>
        <taxon>Pseudomonadati</taxon>
        <taxon>Pseudomonadota</taxon>
        <taxon>Alphaproteobacteria</taxon>
        <taxon>Emcibacterales</taxon>
        <taxon>Emcibacteraceae</taxon>
        <taxon>Paremcibacter</taxon>
    </lineage>
</organism>
<reference evidence="3 4" key="1">
    <citation type="submission" date="2017-10" db="EMBL/GenBank/DDBJ databases">
        <title>Frigbacter circumglobatus gen. nov. sp. nov., isolated from sediment cultured in situ.</title>
        <authorList>
            <person name="Zhao Z."/>
        </authorList>
    </citation>
    <scope>NUCLEOTIDE SEQUENCE [LARGE SCALE GENOMIC DNA]</scope>
    <source>
        <strain evidence="3 4">ZYL</strain>
    </source>
</reference>
<dbReference type="AlphaFoldDB" id="A0A2G4YPS9"/>
<feature type="chain" id="PRO_5013680243" description="SnoaL-like domain-containing protein" evidence="1">
    <location>
        <begin position="22"/>
        <end position="166"/>
    </location>
</feature>
<gene>
    <name evidence="3" type="ORF">CRD36_10900</name>
</gene>
<dbReference type="OrthoDB" id="271716at2"/>
<dbReference type="RefSeq" id="WP_099473144.1">
    <property type="nucleotide sequence ID" value="NZ_CP041025.1"/>
</dbReference>
<proteinExistence type="predicted"/>